<dbReference type="PANTHER" id="PTHR43795:SF39">
    <property type="entry name" value="AMINOTRANSFERASE CLASS I_CLASSII DOMAIN-CONTAINING PROTEIN"/>
    <property type="match status" value="1"/>
</dbReference>
<reference evidence="3" key="1">
    <citation type="submission" date="2024-06" db="EMBL/GenBank/DDBJ databases">
        <title>The genome sequences of Kitasatospora sp. strain HUAS MG31.</title>
        <authorList>
            <person name="Mo P."/>
        </authorList>
    </citation>
    <scope>NUCLEOTIDE SEQUENCE</scope>
    <source>
        <strain evidence="3">HUAS MG31</strain>
    </source>
</reference>
<dbReference type="Gene3D" id="3.90.1150.10">
    <property type="entry name" value="Aspartate Aminotransferase, domain 1"/>
    <property type="match status" value="1"/>
</dbReference>
<dbReference type="GO" id="GO:0006520">
    <property type="term" value="P:amino acid metabolic process"/>
    <property type="evidence" value="ECO:0007669"/>
    <property type="project" value="TreeGrafter"/>
</dbReference>
<feature type="domain" description="Aminotransferase class I/classII large" evidence="2">
    <location>
        <begin position="39"/>
        <end position="393"/>
    </location>
</feature>
<dbReference type="InterPro" id="IPR015424">
    <property type="entry name" value="PyrdxlP-dep_Trfase"/>
</dbReference>
<dbReference type="AlphaFoldDB" id="A0AAU8JTE2"/>
<dbReference type="EMBL" id="CP159872">
    <property type="protein sequence ID" value="XCM78613.1"/>
    <property type="molecule type" value="Genomic_DNA"/>
</dbReference>
<gene>
    <name evidence="3" type="ORF">ABWK59_06560</name>
</gene>
<dbReference type="InterPro" id="IPR004839">
    <property type="entry name" value="Aminotransferase_I/II_large"/>
</dbReference>
<dbReference type="SUPFAM" id="SSF53383">
    <property type="entry name" value="PLP-dependent transferases"/>
    <property type="match status" value="1"/>
</dbReference>
<dbReference type="GO" id="GO:0008483">
    <property type="term" value="F:transaminase activity"/>
    <property type="evidence" value="ECO:0007669"/>
    <property type="project" value="UniProtKB-KW"/>
</dbReference>
<dbReference type="Gene3D" id="3.40.640.10">
    <property type="entry name" value="Type I PLP-dependent aspartate aminotransferase-like (Major domain)"/>
    <property type="match status" value="1"/>
</dbReference>
<accession>A0AAU8JTE2</accession>
<evidence type="ECO:0000313" key="3">
    <source>
        <dbReference type="EMBL" id="XCM78613.1"/>
    </source>
</evidence>
<dbReference type="PANTHER" id="PTHR43795">
    <property type="entry name" value="BIFUNCTIONAL ASPARTATE AMINOTRANSFERASE AND GLUTAMATE/ASPARTATE-PREPHENATE AMINOTRANSFERASE-RELATED"/>
    <property type="match status" value="1"/>
</dbReference>
<proteinExistence type="predicted"/>
<evidence type="ECO:0000256" key="1">
    <source>
        <dbReference type="ARBA" id="ARBA00022898"/>
    </source>
</evidence>
<organism evidence="3">
    <name type="scientific">Kitasatospora camelliae</name>
    <dbReference type="NCBI Taxonomy" id="3156397"/>
    <lineage>
        <taxon>Bacteria</taxon>
        <taxon>Bacillati</taxon>
        <taxon>Actinomycetota</taxon>
        <taxon>Actinomycetes</taxon>
        <taxon>Kitasatosporales</taxon>
        <taxon>Streptomycetaceae</taxon>
        <taxon>Kitasatospora</taxon>
    </lineage>
</organism>
<dbReference type="InterPro" id="IPR015421">
    <property type="entry name" value="PyrdxlP-dep_Trfase_major"/>
</dbReference>
<keyword evidence="3" id="KW-0032">Aminotransferase</keyword>
<keyword evidence="3" id="KW-0808">Transferase</keyword>
<keyword evidence="1" id="KW-0663">Pyridoxal phosphate</keyword>
<dbReference type="RefSeq" id="WP_354638643.1">
    <property type="nucleotide sequence ID" value="NZ_CP159872.1"/>
</dbReference>
<protein>
    <submittedName>
        <fullName evidence="3">Aminotransferase class I/II-fold pyridoxal phosphate-dependent enzyme</fullName>
    </submittedName>
</protein>
<name>A0AAU8JTE2_9ACTN</name>
<dbReference type="InterPro" id="IPR050478">
    <property type="entry name" value="Ethylene_sulfur-biosynth"/>
</dbReference>
<dbReference type="PRINTS" id="PR00753">
    <property type="entry name" value="ACCSYNTHASE"/>
</dbReference>
<dbReference type="InterPro" id="IPR015422">
    <property type="entry name" value="PyrdxlP-dep_Trfase_small"/>
</dbReference>
<sequence length="409" mass="43505">MISRTAAALLAGSPAIADAHFRAEAHPYHPELRPDGYVNLGTAENRLVWDLLAERIADRPPTTEQQTRYAPLHGTDELRDRIAGLLTRLLGAPVKGDQLVVVSGATSALDAVASSLCDPGDAIVVPAPYYGAFDTDLAGRSGAVLLPTPYAEPQALPEAVEDAVGRARRDGLRVRAVALSSPCNPTGRVYPAAVLDRLLEVAARHGVEVIADEVYAGSVFGAEPFASLAGRPGVHLVWGFAKDFGLPGLKAGVLHSTDPQVLAAARAFAYFAPVATDTQALLAWLLGDPDWVDGFLAEHRRRLGASYRAAAGLLDAAGIPHLPAQAGFSLWADLAAWLPAEDFAGERALWQDLLDRTRVSVLPGEVFHADRPGRFRICHTADPATVRTALTRLGAHLTTPTPRPEGRTR</sequence>
<evidence type="ECO:0000259" key="2">
    <source>
        <dbReference type="Pfam" id="PF00155"/>
    </source>
</evidence>
<dbReference type="GO" id="GO:0030170">
    <property type="term" value="F:pyridoxal phosphate binding"/>
    <property type="evidence" value="ECO:0007669"/>
    <property type="project" value="InterPro"/>
</dbReference>
<dbReference type="CDD" id="cd00609">
    <property type="entry name" value="AAT_like"/>
    <property type="match status" value="1"/>
</dbReference>
<dbReference type="KEGG" id="kcm:ABWK59_06560"/>
<dbReference type="Pfam" id="PF00155">
    <property type="entry name" value="Aminotran_1_2"/>
    <property type="match status" value="1"/>
</dbReference>